<gene>
    <name evidence="2" type="ORF">D9C73_017765</name>
</gene>
<evidence type="ECO:0000313" key="2">
    <source>
        <dbReference type="EMBL" id="TKS83652.1"/>
    </source>
</evidence>
<dbReference type="AlphaFoldDB" id="A0A4V6AR98"/>
<sequence length="202" mass="22197">MQEFAPLRGFSRDIKSGFKASRERSCFSGARLRLNSSPPGNQEVGGPEREGSSSGSSSGGGGTLAVSRWMNGSLSGAWERMGRGSCVPTTGIRQSPMPAQRNFSAQLQLKFNGALNEHLSFFGGRYIGEVMRRFLQLRLRCETEFSTGLSVFKQQQPPPPPPLPRDVILANRFLVLGNNLRAVSQKCSIAALQTHVLKRRWD</sequence>
<name>A0A4V6AR98_COLLU</name>
<accession>A0A4V6AR98</accession>
<evidence type="ECO:0000256" key="1">
    <source>
        <dbReference type="SAM" id="MobiDB-lite"/>
    </source>
</evidence>
<organism evidence="2 3">
    <name type="scientific">Collichthys lucidus</name>
    <name type="common">Big head croaker</name>
    <name type="synonym">Sciaena lucida</name>
    <dbReference type="NCBI Taxonomy" id="240159"/>
    <lineage>
        <taxon>Eukaryota</taxon>
        <taxon>Metazoa</taxon>
        <taxon>Chordata</taxon>
        <taxon>Craniata</taxon>
        <taxon>Vertebrata</taxon>
        <taxon>Euteleostomi</taxon>
        <taxon>Actinopterygii</taxon>
        <taxon>Neopterygii</taxon>
        <taxon>Teleostei</taxon>
        <taxon>Neoteleostei</taxon>
        <taxon>Acanthomorphata</taxon>
        <taxon>Eupercaria</taxon>
        <taxon>Sciaenidae</taxon>
        <taxon>Collichthys</taxon>
    </lineage>
</organism>
<proteinExistence type="predicted"/>
<keyword evidence="3" id="KW-1185">Reference proteome</keyword>
<reference evidence="2 3" key="1">
    <citation type="submission" date="2019-01" db="EMBL/GenBank/DDBJ databases">
        <title>Genome Assembly of Collichthys lucidus.</title>
        <authorList>
            <person name="Cai M."/>
            <person name="Xiao S."/>
        </authorList>
    </citation>
    <scope>NUCLEOTIDE SEQUENCE [LARGE SCALE GENOMIC DNA]</scope>
    <source>
        <strain evidence="2">JT15FE1705JMU</strain>
        <tissue evidence="2">Muscle</tissue>
    </source>
</reference>
<evidence type="ECO:0000313" key="3">
    <source>
        <dbReference type="Proteomes" id="UP000298787"/>
    </source>
</evidence>
<dbReference type="EMBL" id="CM014092">
    <property type="protein sequence ID" value="TKS83652.1"/>
    <property type="molecule type" value="Genomic_DNA"/>
</dbReference>
<feature type="region of interest" description="Disordered" evidence="1">
    <location>
        <begin position="29"/>
        <end position="62"/>
    </location>
</feature>
<protein>
    <submittedName>
        <fullName evidence="2">Uncharacterized protein</fullName>
    </submittedName>
</protein>
<dbReference type="Proteomes" id="UP000298787">
    <property type="component" value="Chromosome 15"/>
</dbReference>